<evidence type="ECO:0000256" key="1">
    <source>
        <dbReference type="SAM" id="MobiDB-lite"/>
    </source>
</evidence>
<feature type="compositionally biased region" description="Polar residues" evidence="1">
    <location>
        <begin position="65"/>
        <end position="74"/>
    </location>
</feature>
<keyword evidence="2" id="KW-0732">Signal</keyword>
<evidence type="ECO:0000256" key="2">
    <source>
        <dbReference type="SAM" id="SignalP"/>
    </source>
</evidence>
<accession>A0A2M4CCX5</accession>
<feature type="region of interest" description="Disordered" evidence="1">
    <location>
        <begin position="46"/>
        <end position="74"/>
    </location>
</feature>
<sequence>MPFFQPLGIMIFGSCLVTNVSPLPIPSPHLQAKLVADVGMCVKCETREPSSGNRSNTHHHHHNQTRIVSTNRLG</sequence>
<reference evidence="3" key="1">
    <citation type="submission" date="2018-01" db="EMBL/GenBank/DDBJ databases">
        <title>An insight into the sialome of Amazonian anophelines.</title>
        <authorList>
            <person name="Ribeiro J.M."/>
            <person name="Scarpassa V."/>
            <person name="Calvo E."/>
        </authorList>
    </citation>
    <scope>NUCLEOTIDE SEQUENCE</scope>
    <source>
        <tissue evidence="3">Salivary glands</tissue>
    </source>
</reference>
<evidence type="ECO:0000313" key="3">
    <source>
        <dbReference type="EMBL" id="MBW63197.1"/>
    </source>
</evidence>
<organism evidence="3">
    <name type="scientific">Anopheles marajoara</name>
    <dbReference type="NCBI Taxonomy" id="58244"/>
    <lineage>
        <taxon>Eukaryota</taxon>
        <taxon>Metazoa</taxon>
        <taxon>Ecdysozoa</taxon>
        <taxon>Arthropoda</taxon>
        <taxon>Hexapoda</taxon>
        <taxon>Insecta</taxon>
        <taxon>Pterygota</taxon>
        <taxon>Neoptera</taxon>
        <taxon>Endopterygota</taxon>
        <taxon>Diptera</taxon>
        <taxon>Nematocera</taxon>
        <taxon>Culicoidea</taxon>
        <taxon>Culicidae</taxon>
        <taxon>Anophelinae</taxon>
        <taxon>Anopheles</taxon>
    </lineage>
</organism>
<dbReference type="AlphaFoldDB" id="A0A2M4CCX5"/>
<name>A0A2M4CCX5_9DIPT</name>
<dbReference type="EMBL" id="GGFJ01014056">
    <property type="protein sequence ID" value="MBW63197.1"/>
    <property type="molecule type" value="Transcribed_RNA"/>
</dbReference>
<proteinExistence type="predicted"/>
<feature type="signal peptide" evidence="2">
    <location>
        <begin position="1"/>
        <end position="22"/>
    </location>
</feature>
<feature type="chain" id="PRO_5014895483" evidence="2">
    <location>
        <begin position="23"/>
        <end position="74"/>
    </location>
</feature>
<protein>
    <submittedName>
        <fullName evidence="3">Putative secreted protein</fullName>
    </submittedName>
</protein>